<reference evidence="9 10" key="1">
    <citation type="submission" date="2020-04" db="EMBL/GenBank/DDBJ databases">
        <title>Perkinsus olseni comparative genomics.</title>
        <authorList>
            <person name="Bogema D.R."/>
        </authorList>
    </citation>
    <scope>NUCLEOTIDE SEQUENCE [LARGE SCALE GENOMIC DNA]</scope>
    <source>
        <strain evidence="9">00978-12</strain>
    </source>
</reference>
<comment type="similarity">
    <text evidence="2 7">Belongs to the zinc-containing alcohol dehydrogenase family.</text>
</comment>
<keyword evidence="6" id="KW-0520">NAD</keyword>
<dbReference type="OrthoDB" id="1879366at2759"/>
<evidence type="ECO:0000256" key="1">
    <source>
        <dbReference type="ARBA" id="ARBA00001947"/>
    </source>
</evidence>
<dbReference type="FunFam" id="3.40.50.720:FF:000068">
    <property type="entry name" value="Sorbitol dehydrogenase"/>
    <property type="match status" value="1"/>
</dbReference>
<dbReference type="PANTHER" id="PTHR43161:SF9">
    <property type="entry name" value="SORBITOL DEHYDROGENASE"/>
    <property type="match status" value="1"/>
</dbReference>
<evidence type="ECO:0000256" key="6">
    <source>
        <dbReference type="ARBA" id="ARBA00023027"/>
    </source>
</evidence>
<dbReference type="InterPro" id="IPR011032">
    <property type="entry name" value="GroES-like_sf"/>
</dbReference>
<name>A0A7J6NI99_PEROL</name>
<evidence type="ECO:0000313" key="10">
    <source>
        <dbReference type="Proteomes" id="UP000541610"/>
    </source>
</evidence>
<evidence type="ECO:0000256" key="4">
    <source>
        <dbReference type="ARBA" id="ARBA00022833"/>
    </source>
</evidence>
<keyword evidence="5" id="KW-0560">Oxidoreductase</keyword>
<evidence type="ECO:0000256" key="7">
    <source>
        <dbReference type="RuleBase" id="RU361277"/>
    </source>
</evidence>
<evidence type="ECO:0000313" key="9">
    <source>
        <dbReference type="EMBL" id="KAF4682791.1"/>
    </source>
</evidence>
<dbReference type="SUPFAM" id="SSF50129">
    <property type="entry name" value="GroES-like"/>
    <property type="match status" value="1"/>
</dbReference>
<organism evidence="9 10">
    <name type="scientific">Perkinsus olseni</name>
    <name type="common">Perkinsus atlanticus</name>
    <dbReference type="NCBI Taxonomy" id="32597"/>
    <lineage>
        <taxon>Eukaryota</taxon>
        <taxon>Sar</taxon>
        <taxon>Alveolata</taxon>
        <taxon>Perkinsozoa</taxon>
        <taxon>Perkinsea</taxon>
        <taxon>Perkinsida</taxon>
        <taxon>Perkinsidae</taxon>
        <taxon>Perkinsus</taxon>
    </lineage>
</organism>
<dbReference type="InterPro" id="IPR036291">
    <property type="entry name" value="NAD(P)-bd_dom_sf"/>
</dbReference>
<feature type="domain" description="Enoyl reductase (ER)" evidence="8">
    <location>
        <begin position="13"/>
        <end position="354"/>
    </location>
</feature>
<dbReference type="SMART" id="SM00829">
    <property type="entry name" value="PKS_ER"/>
    <property type="match status" value="1"/>
</dbReference>
<keyword evidence="4 7" id="KW-0862">Zinc</keyword>
<dbReference type="InterPro" id="IPR013154">
    <property type="entry name" value="ADH-like_N"/>
</dbReference>
<dbReference type="AlphaFoldDB" id="A0A7J6NI99"/>
<dbReference type="InterPro" id="IPR020843">
    <property type="entry name" value="ER"/>
</dbReference>
<dbReference type="Gene3D" id="3.40.50.720">
    <property type="entry name" value="NAD(P)-binding Rossmann-like Domain"/>
    <property type="match status" value="1"/>
</dbReference>
<dbReference type="CDD" id="cd05285">
    <property type="entry name" value="sorbitol_DH"/>
    <property type="match status" value="1"/>
</dbReference>
<dbReference type="GO" id="GO:0016616">
    <property type="term" value="F:oxidoreductase activity, acting on the CH-OH group of donors, NAD or NADP as acceptor"/>
    <property type="evidence" value="ECO:0007669"/>
    <property type="project" value="InterPro"/>
</dbReference>
<dbReference type="Gene3D" id="3.90.180.10">
    <property type="entry name" value="Medium-chain alcohol dehydrogenases, catalytic domain"/>
    <property type="match status" value="1"/>
</dbReference>
<sequence length="362" mass="38659">MVTPEENKAMVLRKVDDMSFESRPITTAPAAGECLVRVKACGICGSDVHYLKNGRIGDFIVRSPMVIGHEAAGIVEAVGDGVTNVKVGDKVAMEPGVPCGQCDLCKCGKYNLCPDVKFFATPPVDGCLSNFVMHPARFCFKLPENMTLEEGAMCEPLSVAVYACESKAEVKEGYKVVVFGAGPVGTMTAMVAHGMGASTVVVCDVDKARLEKVKGLCPQVEVLDTSRLGDADEVAQHLKEMIGSSADCAIDCSGAQPAVQTAIKVTKSGGVVCLVGMGAPDMTLPILNASVREVDIKGVFRYRNTYPTCIELISSKKVNVMPLITHKYAFTNDDILQAFEDCRRGVGRDGRSTIKCMIDIQS</sequence>
<dbReference type="InterPro" id="IPR002328">
    <property type="entry name" value="ADH_Zn_CS"/>
</dbReference>
<gene>
    <name evidence="9" type="ORF">FOZ60_010099</name>
</gene>
<dbReference type="EMBL" id="JABANP010000408">
    <property type="protein sequence ID" value="KAF4682791.1"/>
    <property type="molecule type" value="Genomic_DNA"/>
</dbReference>
<dbReference type="InterPro" id="IPR045306">
    <property type="entry name" value="SDH-like"/>
</dbReference>
<comment type="caution">
    <text evidence="9">The sequence shown here is derived from an EMBL/GenBank/DDBJ whole genome shotgun (WGS) entry which is preliminary data.</text>
</comment>
<dbReference type="PANTHER" id="PTHR43161">
    <property type="entry name" value="SORBITOL DEHYDROGENASE"/>
    <property type="match status" value="1"/>
</dbReference>
<comment type="cofactor">
    <cofactor evidence="1 7">
        <name>Zn(2+)</name>
        <dbReference type="ChEBI" id="CHEBI:29105"/>
    </cofactor>
</comment>
<evidence type="ECO:0000259" key="8">
    <source>
        <dbReference type="SMART" id="SM00829"/>
    </source>
</evidence>
<dbReference type="Proteomes" id="UP000541610">
    <property type="component" value="Unassembled WGS sequence"/>
</dbReference>
<keyword evidence="3 7" id="KW-0479">Metal-binding</keyword>
<dbReference type="GO" id="GO:0008270">
    <property type="term" value="F:zinc ion binding"/>
    <property type="evidence" value="ECO:0007669"/>
    <property type="project" value="InterPro"/>
</dbReference>
<evidence type="ECO:0000256" key="3">
    <source>
        <dbReference type="ARBA" id="ARBA00022723"/>
    </source>
</evidence>
<dbReference type="Pfam" id="PF08240">
    <property type="entry name" value="ADH_N"/>
    <property type="match status" value="1"/>
</dbReference>
<dbReference type="SUPFAM" id="SSF51735">
    <property type="entry name" value="NAD(P)-binding Rossmann-fold domains"/>
    <property type="match status" value="1"/>
</dbReference>
<evidence type="ECO:0000256" key="5">
    <source>
        <dbReference type="ARBA" id="ARBA00023002"/>
    </source>
</evidence>
<dbReference type="PROSITE" id="PS00059">
    <property type="entry name" value="ADH_ZINC"/>
    <property type="match status" value="1"/>
</dbReference>
<proteinExistence type="inferred from homology"/>
<protein>
    <recommendedName>
        <fullName evidence="8">Enoyl reductase (ER) domain-containing protein</fullName>
    </recommendedName>
</protein>
<evidence type="ECO:0000256" key="2">
    <source>
        <dbReference type="ARBA" id="ARBA00008072"/>
    </source>
</evidence>
<dbReference type="InterPro" id="IPR013149">
    <property type="entry name" value="ADH-like_C"/>
</dbReference>
<accession>A0A7J6NI99</accession>
<dbReference type="Pfam" id="PF00107">
    <property type="entry name" value="ADH_zinc_N"/>
    <property type="match status" value="1"/>
</dbReference>